<keyword evidence="2" id="KW-1185">Reference proteome</keyword>
<evidence type="ECO:0000313" key="2">
    <source>
        <dbReference type="Proteomes" id="UP000663859"/>
    </source>
</evidence>
<reference evidence="1" key="1">
    <citation type="submission" date="2021-02" db="EMBL/GenBank/DDBJ databases">
        <authorList>
            <person name="Cremers G."/>
            <person name="Picone N."/>
        </authorList>
    </citation>
    <scope>NUCLEOTIDE SEQUENCE</scope>
    <source>
        <strain evidence="1">PQ17</strain>
    </source>
</reference>
<accession>A0A8J2BRR2</accession>
<dbReference type="AlphaFoldDB" id="A0A8J2BRR2"/>
<gene>
    <name evidence="1" type="ORF">MPNT_130012</name>
</gene>
<protein>
    <submittedName>
        <fullName evidence="1">Uncharacterized protein</fullName>
    </submittedName>
</protein>
<sequence>MHPPYHGWPPIGLSLWVIPHGDTKFHARPPAWAPEQACGLGHKFMTLRKASSRRAWPKPSFALQVFCCQSSTNKGKLRFVP</sequence>
<dbReference type="Proteomes" id="UP000663859">
    <property type="component" value="Unassembled WGS sequence"/>
</dbReference>
<comment type="caution">
    <text evidence="1">The sequence shown here is derived from an EMBL/GenBank/DDBJ whole genome shotgun (WGS) entry which is preliminary data.</text>
</comment>
<name>A0A8J2BRR2_9BACT</name>
<organism evidence="1 2">
    <name type="scientific">Candidatus Methylacidithermus pantelleriae</name>
    <dbReference type="NCBI Taxonomy" id="2744239"/>
    <lineage>
        <taxon>Bacteria</taxon>
        <taxon>Pseudomonadati</taxon>
        <taxon>Verrucomicrobiota</taxon>
        <taxon>Methylacidiphilae</taxon>
        <taxon>Methylacidiphilales</taxon>
        <taxon>Methylacidiphilaceae</taxon>
        <taxon>Candidatus Methylacidithermus</taxon>
    </lineage>
</organism>
<dbReference type="EMBL" id="CAJNOB010000005">
    <property type="protein sequence ID" value="CAF0692924.1"/>
    <property type="molecule type" value="Genomic_DNA"/>
</dbReference>
<evidence type="ECO:0000313" key="1">
    <source>
        <dbReference type="EMBL" id="CAF0692924.1"/>
    </source>
</evidence>
<proteinExistence type="predicted"/>